<comment type="function">
    <text evidence="7">Modifies, by uridylylation and deuridylylation, the PII regulatory proteins (GlnB and homologs), in response to the nitrogen status of the cell that GlnD senses through the glutamine level. Under low glutamine levels, catalyzes the conversion of the PII proteins and UTP to PII-UMP and PPi, while under higher glutamine levels, GlnD hydrolyzes PII-UMP to PII and UMP (deuridylylation). Thus, controls uridylylation state and activity of the PII proteins, and plays an important role in the regulation of nitrogen metabolism.</text>
</comment>
<comment type="similarity">
    <text evidence="7">Belongs to the GlnD family.</text>
</comment>
<dbReference type="CDD" id="cd05401">
    <property type="entry name" value="NT_GlnE_GlnD_like"/>
    <property type="match status" value="1"/>
</dbReference>
<feature type="domain" description="ACT" evidence="8">
    <location>
        <begin position="867"/>
        <end position="947"/>
    </location>
</feature>
<dbReference type="PANTHER" id="PTHR47320">
    <property type="entry name" value="BIFUNCTIONAL URIDYLYLTRANSFERASE/URIDYLYL-REMOVING ENZYME"/>
    <property type="match status" value="1"/>
</dbReference>
<evidence type="ECO:0000256" key="3">
    <source>
        <dbReference type="ARBA" id="ARBA00022737"/>
    </source>
</evidence>
<feature type="region of interest" description="Uridylyltransferase" evidence="7">
    <location>
        <begin position="1"/>
        <end position="399"/>
    </location>
</feature>
<keyword evidence="3" id="KW-0677">Repeat</keyword>
<dbReference type="PANTHER" id="PTHR47320:SF1">
    <property type="entry name" value="BIFUNCTIONAL URIDYLYLTRANSFERASE_URIDYLYL-REMOVING ENZYME"/>
    <property type="match status" value="1"/>
</dbReference>
<reference evidence="10 11" key="1">
    <citation type="submission" date="2012-04" db="EMBL/GenBank/DDBJ databases">
        <title>The Genome Sequence of Afipia broomeae ATCC 49717.</title>
        <authorList>
            <consortium name="The Broad Institute Genome Sequencing Platform"/>
            <person name="Earl A."/>
            <person name="Ward D."/>
            <person name="Feldgarden M."/>
            <person name="Gevers D."/>
            <person name="Huys G."/>
            <person name="Walker B."/>
            <person name="Young S.K."/>
            <person name="Zeng Q."/>
            <person name="Gargeya S."/>
            <person name="Fitzgerald M."/>
            <person name="Haas B."/>
            <person name="Abouelleil A."/>
            <person name="Alvarado L."/>
            <person name="Arachchi H.M."/>
            <person name="Berlin A."/>
            <person name="Chapman S.B."/>
            <person name="Goldberg J."/>
            <person name="Griggs A."/>
            <person name="Gujja S."/>
            <person name="Hansen M."/>
            <person name="Howarth C."/>
            <person name="Imamovic A."/>
            <person name="Larimer J."/>
            <person name="McCowen C."/>
            <person name="Montmayeur A."/>
            <person name="Murphy C."/>
            <person name="Neiman D."/>
            <person name="Pearson M."/>
            <person name="Priest M."/>
            <person name="Roberts A."/>
            <person name="Saif S."/>
            <person name="Shea T."/>
            <person name="Sisk P."/>
            <person name="Sykes S."/>
            <person name="Wortman J."/>
            <person name="Nusbaum C."/>
            <person name="Birren B."/>
        </authorList>
    </citation>
    <scope>NUCLEOTIDE SEQUENCE [LARGE SCALE GENOMIC DNA]</scope>
    <source>
        <strain evidence="10 11">ATCC 49717</strain>
    </source>
</reference>
<evidence type="ECO:0000256" key="6">
    <source>
        <dbReference type="ARBA" id="ARBA00023268"/>
    </source>
</evidence>
<feature type="domain" description="HD" evidence="9">
    <location>
        <begin position="515"/>
        <end position="638"/>
    </location>
</feature>
<dbReference type="InterPro" id="IPR043519">
    <property type="entry name" value="NT_sf"/>
</dbReference>
<keyword evidence="5 7" id="KW-0460">Magnesium</keyword>
<dbReference type="GO" id="GO:0006808">
    <property type="term" value="P:regulation of nitrogen utilization"/>
    <property type="evidence" value="ECO:0007669"/>
    <property type="project" value="UniProtKB-UniRule"/>
</dbReference>
<name>K8PCM2_9BRAD</name>
<comment type="catalytic activity">
    <reaction evidence="7">
        <text>[protein-PII]-uridylyl-L-tyrosine + H2O = [protein-PII]-L-tyrosine + UMP + H(+)</text>
        <dbReference type="Rhea" id="RHEA:48600"/>
        <dbReference type="Rhea" id="RHEA-COMP:12147"/>
        <dbReference type="Rhea" id="RHEA-COMP:12148"/>
        <dbReference type="ChEBI" id="CHEBI:15377"/>
        <dbReference type="ChEBI" id="CHEBI:15378"/>
        <dbReference type="ChEBI" id="CHEBI:46858"/>
        <dbReference type="ChEBI" id="CHEBI:57865"/>
        <dbReference type="ChEBI" id="CHEBI:90602"/>
    </reaction>
</comment>
<dbReference type="SUPFAM" id="SSF81593">
    <property type="entry name" value="Nucleotidyltransferase substrate binding subunit/domain"/>
    <property type="match status" value="1"/>
</dbReference>
<dbReference type="PATRIC" id="fig|883078.3.peg.3895"/>
<dbReference type="SUPFAM" id="SSF81891">
    <property type="entry name" value="Poly A polymerase C-terminal region-like"/>
    <property type="match status" value="1"/>
</dbReference>
<dbReference type="InterPro" id="IPR010043">
    <property type="entry name" value="UTase/UR"/>
</dbReference>
<dbReference type="PROSITE" id="PS51671">
    <property type="entry name" value="ACT"/>
    <property type="match status" value="2"/>
</dbReference>
<evidence type="ECO:0000259" key="8">
    <source>
        <dbReference type="PROSITE" id="PS51671"/>
    </source>
</evidence>
<dbReference type="GO" id="GO:0008081">
    <property type="term" value="F:phosphoric diester hydrolase activity"/>
    <property type="evidence" value="ECO:0007669"/>
    <property type="project" value="UniProtKB-UniRule"/>
</dbReference>
<evidence type="ECO:0000313" key="10">
    <source>
        <dbReference type="EMBL" id="EKS37350.1"/>
    </source>
</evidence>
<dbReference type="EMBL" id="AGWX01000004">
    <property type="protein sequence ID" value="EKS37350.1"/>
    <property type="molecule type" value="Genomic_DNA"/>
</dbReference>
<comment type="activity regulation">
    <text evidence="7">Uridylyltransferase (UTase) activity is inhibited by glutamine, while glutamine activates uridylyl-removing (UR) activity.</text>
</comment>
<dbReference type="Pfam" id="PF01966">
    <property type="entry name" value="HD"/>
    <property type="match status" value="1"/>
</dbReference>
<dbReference type="Gene3D" id="3.30.70.260">
    <property type="match status" value="1"/>
</dbReference>
<evidence type="ECO:0000256" key="1">
    <source>
        <dbReference type="ARBA" id="ARBA00022679"/>
    </source>
</evidence>
<dbReference type="InterPro" id="IPR045865">
    <property type="entry name" value="ACT-like_dom_sf"/>
</dbReference>
<evidence type="ECO:0000256" key="4">
    <source>
        <dbReference type="ARBA" id="ARBA00022801"/>
    </source>
</evidence>
<dbReference type="SMART" id="SM00471">
    <property type="entry name" value="HDc"/>
    <property type="match status" value="1"/>
</dbReference>
<keyword evidence="2 7" id="KW-0548">Nucleotidyltransferase</keyword>
<dbReference type="InterPro" id="IPR006674">
    <property type="entry name" value="HD_domain"/>
</dbReference>
<dbReference type="Pfam" id="PF01909">
    <property type="entry name" value="NTP_transf_2"/>
    <property type="match status" value="1"/>
</dbReference>
<dbReference type="eggNOG" id="COG2844">
    <property type="taxonomic scope" value="Bacteria"/>
</dbReference>
<evidence type="ECO:0000259" key="9">
    <source>
        <dbReference type="PROSITE" id="PS51831"/>
    </source>
</evidence>
<accession>K8PCM2</accession>
<dbReference type="HAMAP" id="MF_00277">
    <property type="entry name" value="PII_uridylyl_transf"/>
    <property type="match status" value="1"/>
</dbReference>
<dbReference type="Pfam" id="PF01842">
    <property type="entry name" value="ACT"/>
    <property type="match status" value="1"/>
</dbReference>
<comment type="catalytic activity">
    <reaction evidence="7">
        <text>[protein-PII]-L-tyrosine + UTP = [protein-PII]-uridylyl-L-tyrosine + diphosphate</text>
        <dbReference type="Rhea" id="RHEA:13673"/>
        <dbReference type="Rhea" id="RHEA-COMP:12147"/>
        <dbReference type="Rhea" id="RHEA-COMP:12148"/>
        <dbReference type="ChEBI" id="CHEBI:33019"/>
        <dbReference type="ChEBI" id="CHEBI:46398"/>
        <dbReference type="ChEBI" id="CHEBI:46858"/>
        <dbReference type="ChEBI" id="CHEBI:90602"/>
        <dbReference type="EC" id="2.7.7.59"/>
    </reaction>
</comment>
<dbReference type="SUPFAM" id="SSF55021">
    <property type="entry name" value="ACT-like"/>
    <property type="match status" value="2"/>
</dbReference>
<dbReference type="InterPro" id="IPR003607">
    <property type="entry name" value="HD/PDEase_dom"/>
</dbReference>
<keyword evidence="4 7" id="KW-0378">Hydrolase</keyword>
<dbReference type="EC" id="3.1.4.-" evidence="7"/>
<evidence type="ECO:0000256" key="2">
    <source>
        <dbReference type="ARBA" id="ARBA00022695"/>
    </source>
</evidence>
<dbReference type="InterPro" id="IPR013546">
    <property type="entry name" value="PII_UdlTrfase/GS_AdlTrfase"/>
</dbReference>
<feature type="domain" description="ACT" evidence="8">
    <location>
        <begin position="756"/>
        <end position="837"/>
    </location>
</feature>
<comment type="caution">
    <text evidence="7">Lacks conserved residue(s) required for the propagation of feature annotation.</text>
</comment>
<dbReference type="Gene3D" id="3.30.460.10">
    <property type="entry name" value="Beta Polymerase, domain 2"/>
    <property type="match status" value="1"/>
</dbReference>
<dbReference type="InterPro" id="IPR002912">
    <property type="entry name" value="ACT_dom"/>
</dbReference>
<dbReference type="CDD" id="cd04900">
    <property type="entry name" value="ACT_UUR-like_1"/>
    <property type="match status" value="1"/>
</dbReference>
<dbReference type="AlphaFoldDB" id="K8PCM2"/>
<sequence length="947" mass="106553">MPQSAGDTVAAVRYPNGMDSVTAPLPDDDVIFDSARIAGEIDALAQQHAGKDDLLRAAITQLLKSEFAQAREVAQTELLKDRHGRRCAERLCFVQDEIIRILFNAATRHLYHSPTPSDSERMAVIATGGYGRGLMAPESDIDLLFILPYKQTAWGEQVAEAILYCLWDMGLKVGHATRSIDESIRQARGDMTIRTSVLETRFLTGDTALYDELVTRFDKEVVQGTATEFVAAKLAEREERHRRAGQSRYLVEPNVKDGKGGLRDLHTLFWIAKYVYRVSNTEDLVQRGVFDPQEYRTFRRCEDFLWSVRCNMHFFTGRPEERLSFEMQREIAQRLGYTSHPGMQDVERFMKHYFLIAKEVGDLTAILCAKLEDQEAKPAPVLSRMMARLRPGRKRGRVPGGEDFVIDNNRINLAAPDVFKTDPVNLIRIFRLAQKNNLAFHPDAMRAATRSLGLITPKLRENPEANKLFMEILTSNDAETVLRRMNEAGVLGRFIRAFGRIVSMMQFNMYHHYTVDEHLLRCIGILQDIERGGNDEFVVASDLMRKIHPEHRAVIYMAVFLHDIAKGRPEDHSIAGAKVARRLCPRFGFNAADTELIAWLIEEHLTMSTVAQSRDLSDRKTIENFAAVVQSVEQMKLLTILTTADIRGVGPGVWNGWKAQLIRTLYYETEPVLTGGFSEVNRAQRIDAAQAEFRATFTEWPTAELEAYISRHYPAYWLKVELPRKIRHARFVKASEAGGHKLAVNVGFDEGRGVTELTIMAPDHPWLLSIIAGACASAGANIVDAQIYTTTDGIALDTIAITREYDRDDDEGRRATRIGDTIEQVLEGKLRLPDMMARRTASKTRLKPFSVEPEVSINNQWSDRYTVIEVSGLDRPGLLFQLTTAISKLNLNIASAHVATFGERARDVFYVTDLLGAQITAPTRQAAIKRALIHLLANGDAAEKPAA</sequence>
<dbReference type="CDD" id="cd04899">
    <property type="entry name" value="ACT_ACR-UUR-like_2"/>
    <property type="match status" value="1"/>
</dbReference>
<dbReference type="SUPFAM" id="SSF81301">
    <property type="entry name" value="Nucleotidyltransferase"/>
    <property type="match status" value="1"/>
</dbReference>
<proteinExistence type="inferred from homology"/>
<comment type="cofactor">
    <cofactor evidence="7">
        <name>Mg(2+)</name>
        <dbReference type="ChEBI" id="CHEBI:18420"/>
    </cofactor>
</comment>
<gene>
    <name evidence="7" type="primary">glnD</name>
    <name evidence="10" type="ORF">HMPREF9695_03768</name>
</gene>
<dbReference type="EC" id="2.7.7.59" evidence="7"/>
<keyword evidence="6 7" id="KW-0511">Multifunctional enzyme</keyword>
<keyword evidence="11" id="KW-1185">Reference proteome</keyword>
<dbReference type="NCBIfam" id="NF003467">
    <property type="entry name" value="PRK05092.1"/>
    <property type="match status" value="1"/>
</dbReference>
<dbReference type="HOGENOM" id="CLU_012833_1_0_5"/>
<dbReference type="Pfam" id="PF08335">
    <property type="entry name" value="GlnD_UR_UTase"/>
    <property type="match status" value="1"/>
</dbReference>
<keyword evidence="1 7" id="KW-0808">Transferase</keyword>
<dbReference type="PIRSF" id="PIRSF006288">
    <property type="entry name" value="PII_uridyltransf"/>
    <property type="match status" value="1"/>
</dbReference>
<dbReference type="PROSITE" id="PS51831">
    <property type="entry name" value="HD"/>
    <property type="match status" value="1"/>
</dbReference>
<dbReference type="Gene3D" id="1.10.3090.10">
    <property type="entry name" value="cca-adding enzyme, domain 2"/>
    <property type="match status" value="1"/>
</dbReference>
<comment type="domain">
    <text evidence="7">Has four distinct domains: an N-terminal nucleotidyltransferase (NT) domain responsible for UTase activity, a central HD domain that encodes UR activity, and two C-terminal ACT domains that seem to have a role in glutamine sensing.</text>
</comment>
<comment type="caution">
    <text evidence="10">The sequence shown here is derived from an EMBL/GenBank/DDBJ whole genome shotgun (WGS) entry which is preliminary data.</text>
</comment>
<evidence type="ECO:0000313" key="11">
    <source>
        <dbReference type="Proteomes" id="UP000001096"/>
    </source>
</evidence>
<dbReference type="GO" id="GO:0008773">
    <property type="term" value="F:[protein-PII] uridylyltransferase activity"/>
    <property type="evidence" value="ECO:0007669"/>
    <property type="project" value="UniProtKB-UniRule"/>
</dbReference>
<protein>
    <recommendedName>
        <fullName evidence="7">Bifunctional uridylyltransferase/uridylyl-removing enzyme</fullName>
        <shortName evidence="7">UTase/UR</shortName>
    </recommendedName>
    <alternativeName>
        <fullName evidence="7">Bifunctional [protein-PII] modification enzyme</fullName>
    </alternativeName>
    <alternativeName>
        <fullName evidence="7">Bifunctional nitrogen sensor protein</fullName>
    </alternativeName>
    <domain>
        <recommendedName>
            <fullName evidence="7">[Protein-PII] uridylyltransferase</fullName>
            <shortName evidence="7">PII uridylyltransferase</shortName>
            <shortName evidence="7">UTase</shortName>
            <ecNumber evidence="7">2.7.7.59</ecNumber>
        </recommendedName>
    </domain>
    <domain>
        <recommendedName>
            <fullName evidence="7">[Protein-PII]-UMP uridylyl-removing enzyme</fullName>
            <shortName evidence="7">UR</shortName>
            <ecNumber evidence="7">3.1.4.-</ecNumber>
        </recommendedName>
    </domain>
</protein>
<evidence type="ECO:0000256" key="5">
    <source>
        <dbReference type="ARBA" id="ARBA00022842"/>
    </source>
</evidence>
<dbReference type="NCBIfam" id="TIGR01693">
    <property type="entry name" value="UTase_glnD"/>
    <property type="match status" value="1"/>
</dbReference>
<dbReference type="Proteomes" id="UP000001096">
    <property type="component" value="Unassembled WGS sequence"/>
</dbReference>
<evidence type="ECO:0000256" key="7">
    <source>
        <dbReference type="HAMAP-Rule" id="MF_00277"/>
    </source>
</evidence>
<dbReference type="InterPro" id="IPR002934">
    <property type="entry name" value="Polymerase_NTP_transf_dom"/>
</dbReference>
<organism evidence="10 11">
    <name type="scientific">Afipia broomeae ATCC 49717</name>
    <dbReference type="NCBI Taxonomy" id="883078"/>
    <lineage>
        <taxon>Bacteria</taxon>
        <taxon>Pseudomonadati</taxon>
        <taxon>Pseudomonadota</taxon>
        <taxon>Alphaproteobacteria</taxon>
        <taxon>Hyphomicrobiales</taxon>
        <taxon>Nitrobacteraceae</taxon>
        <taxon>Afipia</taxon>
    </lineage>
</organism>